<feature type="domain" description="EF-hand" evidence="15">
    <location>
        <begin position="1068"/>
        <end position="1103"/>
    </location>
</feature>
<feature type="compositionally biased region" description="Polar residues" evidence="13">
    <location>
        <begin position="716"/>
        <end position="733"/>
    </location>
</feature>
<feature type="compositionally biased region" description="Basic residues" evidence="13">
    <location>
        <begin position="486"/>
        <end position="495"/>
    </location>
</feature>
<evidence type="ECO:0000256" key="11">
    <source>
        <dbReference type="ARBA" id="ARBA00023136"/>
    </source>
</evidence>
<dbReference type="CDD" id="cd00051">
    <property type="entry name" value="EFh"/>
    <property type="match status" value="1"/>
</dbReference>
<evidence type="ECO:0000256" key="8">
    <source>
        <dbReference type="ARBA" id="ARBA00022958"/>
    </source>
</evidence>
<feature type="domain" description="EF-hand" evidence="15">
    <location>
        <begin position="1104"/>
        <end position="1139"/>
    </location>
</feature>
<evidence type="ECO:0000256" key="5">
    <source>
        <dbReference type="ARBA" id="ARBA00022826"/>
    </source>
</evidence>
<evidence type="ECO:0000259" key="15">
    <source>
        <dbReference type="PROSITE" id="PS50222"/>
    </source>
</evidence>
<dbReference type="Pfam" id="PF00520">
    <property type="entry name" value="Ion_trans"/>
    <property type="match status" value="1"/>
</dbReference>
<evidence type="ECO:0000256" key="14">
    <source>
        <dbReference type="SAM" id="Phobius"/>
    </source>
</evidence>
<feature type="region of interest" description="Disordered" evidence="13">
    <location>
        <begin position="346"/>
        <end position="447"/>
    </location>
</feature>
<keyword evidence="6" id="KW-0106">Calcium</keyword>
<dbReference type="InterPro" id="IPR005821">
    <property type="entry name" value="Ion_trans_dom"/>
</dbReference>
<dbReference type="InterPro" id="IPR011992">
    <property type="entry name" value="EF-hand-dom_pair"/>
</dbReference>
<dbReference type="Gene3D" id="1.10.287.70">
    <property type="match status" value="1"/>
</dbReference>
<comment type="subcellular location">
    <subcellularLocation>
        <location evidence="1">Membrane</location>
        <topology evidence="1">Multi-pass membrane protein</topology>
    </subcellularLocation>
</comment>
<evidence type="ECO:0000256" key="3">
    <source>
        <dbReference type="ARBA" id="ARBA00022538"/>
    </source>
</evidence>
<evidence type="ECO:0000256" key="1">
    <source>
        <dbReference type="ARBA" id="ARBA00004141"/>
    </source>
</evidence>
<feature type="compositionally biased region" description="Gly residues" evidence="13">
    <location>
        <begin position="633"/>
        <end position="651"/>
    </location>
</feature>
<dbReference type="Gene3D" id="2.120.10.70">
    <property type="entry name" value="Fucose-specific lectin"/>
    <property type="match status" value="1"/>
</dbReference>
<dbReference type="SMART" id="SM00054">
    <property type="entry name" value="EFh"/>
    <property type="match status" value="2"/>
</dbReference>
<name>A0ABN9T5H8_9DINO</name>
<evidence type="ECO:0000256" key="4">
    <source>
        <dbReference type="ARBA" id="ARBA00022692"/>
    </source>
</evidence>
<dbReference type="InterPro" id="IPR018247">
    <property type="entry name" value="EF_Hand_1_Ca_BS"/>
</dbReference>
<dbReference type="InterPro" id="IPR002048">
    <property type="entry name" value="EF_hand_dom"/>
</dbReference>
<keyword evidence="11 14" id="KW-0472">Membrane</keyword>
<dbReference type="Proteomes" id="UP001189429">
    <property type="component" value="Unassembled WGS sequence"/>
</dbReference>
<dbReference type="PROSITE" id="PS50222">
    <property type="entry name" value="EF_HAND_2"/>
    <property type="match status" value="2"/>
</dbReference>
<keyword evidence="5" id="KW-0631">Potassium channel</keyword>
<sequence length="1164" mass="126044">MPSAYYSRPHPPHSPPPPPQGAGGLRPPGPGAGRPRIRAMAMASAYTGVWWASEDKVYTVYEDLTAPGEWRRGVLDAPGVGPSTPLAAAGRPGYLSVWWAGEGAVMRKHWGHHNDWEPQDDWVPTPVPVSPGTRLYGLSRPGEHDGVVWAGDGEVHHLYHDSLAWDAFRHEVFPQAGVARDTPLAACGRAGWLGVFWAQERSGCTCWSGASITTGSRLTFLWRPRCGFCQACRCTRCAETGNIQASSGRASGRPTISTRILAGGRRGGGARPRRAWPAGDGLLGAHGRSGRGPRGAPRARRQVGATDARVGRRAGGGPVASLAPASDSAVRPIQARVAVRPRIPHRPVAKAENGGGRFRGRLRAQAPLPREQPRPRRPLRPAGVLARPRDQAAAAPHRPQAGRGGARLPRPRRARGGGPPRRALPAGRRHRGRGAPGLPAGARAAGRARRLAAGLPALLRAPRAPPADVARAARGRPRQRPERRARGGARLRGAARHLGAAAVPGAPRGHARGGPARRLPLHRERRGRHVDRQRGLEGAGAAGRRRAALRAQRRLHGAGGGGGGSARDPRVRPHQRRRQPGAQSQPEGPAGGDLDALGGERLPGGARGAGGARRRGQRRERPRPERAAEGAGLRRGAGGGGLAGPTGGAGGPQRPSPTGSEHAHGNKKFIGRLNGLDARCKEEPTRQVSEDSELRPSKSSVASSAASSRAYPPKDLSSQAHEQGTSVITTTGNPSALEAHFSGYLPAVPAPRPSLRNAGSDASYAQRHRRSTASSPQSGGRRSIASVALNAWEMLPAPARSELAHTVWKILDDGESSLVAKGYERVMQGFIMLSMITGMLQSLKKQPLQGMTGVWVESSIDMIFTLEIVLRFVVCPNRLMFFFGFYNYIDIASGIPLLLRIWIGFQPARTEECVGSPESDMSCVHSLLIAAVPFLRLAKMLRRFLKLHLLLKAFRMALEALPVLIFIYCLMLLGFSGILFIVERRDNLDTYYYSMWMTIVSMTTLGYGDVYPKTDQGRVVIGVLVFCTMFYTAIPLGIIGNAFNDVWKDRDRVLLMQRARNGMRQAGYSAKDVGKLFRIFDKDRDGMLNPKEFNWMIEGMRLGLTTERVYELYELFDGDGSGGIDEQEFVKGLFPERYHDLYGEMEDTHEHSRYFGSKSSKGHR</sequence>
<dbReference type="Gene3D" id="1.10.238.10">
    <property type="entry name" value="EF-hand"/>
    <property type="match status" value="1"/>
</dbReference>
<feature type="compositionally biased region" description="Basic residues" evidence="13">
    <location>
        <begin position="612"/>
        <end position="621"/>
    </location>
</feature>
<keyword evidence="10" id="KW-0406">Ion transport</keyword>
<organism evidence="16 17">
    <name type="scientific">Prorocentrum cordatum</name>
    <dbReference type="NCBI Taxonomy" id="2364126"/>
    <lineage>
        <taxon>Eukaryota</taxon>
        <taxon>Sar</taxon>
        <taxon>Alveolata</taxon>
        <taxon>Dinophyceae</taxon>
        <taxon>Prorocentrales</taxon>
        <taxon>Prorocentraceae</taxon>
        <taxon>Prorocentrum</taxon>
    </lineage>
</organism>
<evidence type="ECO:0000256" key="9">
    <source>
        <dbReference type="ARBA" id="ARBA00022989"/>
    </source>
</evidence>
<accession>A0ABN9T5H8</accession>
<dbReference type="InterPro" id="IPR028325">
    <property type="entry name" value="VG_K_chnl"/>
</dbReference>
<feature type="region of interest" description="Disordered" evidence="13">
    <location>
        <begin position="244"/>
        <end position="328"/>
    </location>
</feature>
<feature type="transmembrane region" description="Helical" evidence="14">
    <location>
        <begin position="961"/>
        <end position="982"/>
    </location>
</feature>
<dbReference type="Pfam" id="PF13499">
    <property type="entry name" value="EF-hand_7"/>
    <property type="match status" value="1"/>
</dbReference>
<dbReference type="EMBL" id="CAUYUJ010014368">
    <property type="protein sequence ID" value="CAK0840293.1"/>
    <property type="molecule type" value="Genomic_DNA"/>
</dbReference>
<dbReference type="InterPro" id="IPR027359">
    <property type="entry name" value="Volt_channel_dom_sf"/>
</dbReference>
<feature type="transmembrane region" description="Helical" evidence="14">
    <location>
        <begin position="991"/>
        <end position="1008"/>
    </location>
</feature>
<keyword evidence="9 14" id="KW-1133">Transmembrane helix</keyword>
<evidence type="ECO:0000256" key="7">
    <source>
        <dbReference type="ARBA" id="ARBA00022882"/>
    </source>
</evidence>
<dbReference type="PRINTS" id="PR00169">
    <property type="entry name" value="KCHANNEL"/>
</dbReference>
<evidence type="ECO:0000256" key="2">
    <source>
        <dbReference type="ARBA" id="ARBA00022448"/>
    </source>
</evidence>
<feature type="compositionally biased region" description="Low complexity" evidence="13">
    <location>
        <begin position="462"/>
        <end position="472"/>
    </location>
</feature>
<feature type="compositionally biased region" description="Low complexity" evidence="13">
    <location>
        <begin position="436"/>
        <end position="447"/>
    </location>
</feature>
<feature type="transmembrane region" description="Helical" evidence="14">
    <location>
        <begin position="1020"/>
        <end position="1043"/>
    </location>
</feature>
<keyword evidence="3" id="KW-0633">Potassium transport</keyword>
<evidence type="ECO:0000256" key="13">
    <source>
        <dbReference type="SAM" id="MobiDB-lite"/>
    </source>
</evidence>
<feature type="compositionally biased region" description="Basic residues" evidence="13">
    <location>
        <begin position="543"/>
        <end position="556"/>
    </location>
</feature>
<evidence type="ECO:0000256" key="10">
    <source>
        <dbReference type="ARBA" id="ARBA00023065"/>
    </source>
</evidence>
<dbReference type="PANTHER" id="PTHR11537:SF254">
    <property type="entry name" value="POTASSIUM VOLTAGE-GATED CHANNEL PROTEIN SHAB"/>
    <property type="match status" value="1"/>
</dbReference>
<keyword evidence="17" id="KW-1185">Reference proteome</keyword>
<evidence type="ECO:0000313" key="17">
    <source>
        <dbReference type="Proteomes" id="UP001189429"/>
    </source>
</evidence>
<keyword evidence="7" id="KW-0851">Voltage-gated channel</keyword>
<comment type="caution">
    <text evidence="16">The sequence shown here is derived from an EMBL/GenBank/DDBJ whole genome shotgun (WGS) entry which is preliminary data.</text>
</comment>
<feature type="compositionally biased region" description="Basic residues" evidence="13">
    <location>
        <begin position="519"/>
        <end position="529"/>
    </location>
</feature>
<evidence type="ECO:0000256" key="12">
    <source>
        <dbReference type="ARBA" id="ARBA00023303"/>
    </source>
</evidence>
<dbReference type="PROSITE" id="PS00018">
    <property type="entry name" value="EF_HAND_1"/>
    <property type="match status" value="1"/>
</dbReference>
<feature type="compositionally biased region" description="Low complexity" evidence="13">
    <location>
        <begin position="697"/>
        <end position="710"/>
    </location>
</feature>
<evidence type="ECO:0000256" key="6">
    <source>
        <dbReference type="ARBA" id="ARBA00022837"/>
    </source>
</evidence>
<feature type="region of interest" description="Disordered" evidence="13">
    <location>
        <begin position="748"/>
        <end position="781"/>
    </location>
</feature>
<protein>
    <recommendedName>
        <fullName evidence="15">EF-hand domain-containing protein</fullName>
    </recommendedName>
</protein>
<reference evidence="16" key="1">
    <citation type="submission" date="2023-10" db="EMBL/GenBank/DDBJ databases">
        <authorList>
            <person name="Chen Y."/>
            <person name="Shah S."/>
            <person name="Dougan E. K."/>
            <person name="Thang M."/>
            <person name="Chan C."/>
        </authorList>
    </citation>
    <scope>NUCLEOTIDE SEQUENCE [LARGE SCALE GENOMIC DNA]</scope>
</reference>
<dbReference type="PANTHER" id="PTHR11537">
    <property type="entry name" value="VOLTAGE-GATED POTASSIUM CHANNEL"/>
    <property type="match status" value="1"/>
</dbReference>
<keyword evidence="8" id="KW-0630">Potassium</keyword>
<feature type="region of interest" description="Disordered" evidence="13">
    <location>
        <begin position="1"/>
        <end position="34"/>
    </location>
</feature>
<feature type="compositionally biased region" description="Gly residues" evidence="13">
    <location>
        <begin position="601"/>
        <end position="611"/>
    </location>
</feature>
<keyword evidence="12" id="KW-0407">Ion channel</keyword>
<feature type="region of interest" description="Disordered" evidence="13">
    <location>
        <begin position="462"/>
        <end position="733"/>
    </location>
</feature>
<dbReference type="SUPFAM" id="SSF47473">
    <property type="entry name" value="EF-hand"/>
    <property type="match status" value="1"/>
</dbReference>
<keyword evidence="4 14" id="KW-0812">Transmembrane</keyword>
<evidence type="ECO:0000313" key="16">
    <source>
        <dbReference type="EMBL" id="CAK0840293.1"/>
    </source>
</evidence>
<feature type="compositionally biased region" description="Basic and acidic residues" evidence="13">
    <location>
        <begin position="678"/>
        <end position="696"/>
    </location>
</feature>
<dbReference type="SUPFAM" id="SSF81324">
    <property type="entry name" value="Voltage-gated potassium channels"/>
    <property type="match status" value="1"/>
</dbReference>
<feature type="compositionally biased region" description="Low complexity" evidence="13">
    <location>
        <begin position="496"/>
        <end position="518"/>
    </location>
</feature>
<feature type="compositionally biased region" description="Polar residues" evidence="13">
    <location>
        <begin position="244"/>
        <end position="258"/>
    </location>
</feature>
<keyword evidence="2" id="KW-0813">Transport</keyword>
<dbReference type="Gene3D" id="1.20.120.350">
    <property type="entry name" value="Voltage-gated potassium channels. Chain C"/>
    <property type="match status" value="1"/>
</dbReference>
<proteinExistence type="predicted"/>
<gene>
    <name evidence="16" type="ORF">PCOR1329_LOCUS35766</name>
</gene>